<gene>
    <name evidence="2" type="ORF">EYF80_026246</name>
</gene>
<reference evidence="2 3" key="1">
    <citation type="submission" date="2019-03" db="EMBL/GenBank/DDBJ databases">
        <title>First draft genome of Liparis tanakae, snailfish: a comprehensive survey of snailfish specific genes.</title>
        <authorList>
            <person name="Kim W."/>
            <person name="Song I."/>
            <person name="Jeong J.-H."/>
            <person name="Kim D."/>
            <person name="Kim S."/>
            <person name="Ryu S."/>
            <person name="Song J.Y."/>
            <person name="Lee S.K."/>
        </authorList>
    </citation>
    <scope>NUCLEOTIDE SEQUENCE [LARGE SCALE GENOMIC DNA]</scope>
    <source>
        <tissue evidence="2">Muscle</tissue>
    </source>
</reference>
<feature type="region of interest" description="Disordered" evidence="1">
    <location>
        <begin position="168"/>
        <end position="214"/>
    </location>
</feature>
<organism evidence="2 3">
    <name type="scientific">Liparis tanakae</name>
    <name type="common">Tanaka's snailfish</name>
    <dbReference type="NCBI Taxonomy" id="230148"/>
    <lineage>
        <taxon>Eukaryota</taxon>
        <taxon>Metazoa</taxon>
        <taxon>Chordata</taxon>
        <taxon>Craniata</taxon>
        <taxon>Vertebrata</taxon>
        <taxon>Euteleostomi</taxon>
        <taxon>Actinopterygii</taxon>
        <taxon>Neopterygii</taxon>
        <taxon>Teleostei</taxon>
        <taxon>Neoteleostei</taxon>
        <taxon>Acanthomorphata</taxon>
        <taxon>Eupercaria</taxon>
        <taxon>Perciformes</taxon>
        <taxon>Cottioidei</taxon>
        <taxon>Cottales</taxon>
        <taxon>Liparidae</taxon>
        <taxon>Liparis</taxon>
    </lineage>
</organism>
<evidence type="ECO:0000313" key="2">
    <source>
        <dbReference type="EMBL" id="TNN63504.1"/>
    </source>
</evidence>
<sequence>MAWSLFFFLYLSLYILLRCFLHIQGFLCFATCVVVSVHCLGALSPSEVSSSLSSSGLAALSRGSDVSSTSLSSSGSSMSQLAVKLRNTAARPVSGSIRFEKALAKWHRKYSCNVSSRYTVVFLQREELDEDFPLPPCFFFFFLLLVPSASSLEGRVRGVEDTGKLMEMSSESDGRLRFREGSEQGSGVKEGGAMGRPETLILQEGREERKQGQR</sequence>
<feature type="compositionally biased region" description="Basic and acidic residues" evidence="1">
    <location>
        <begin position="204"/>
        <end position="214"/>
    </location>
</feature>
<comment type="caution">
    <text evidence="2">The sequence shown here is derived from an EMBL/GenBank/DDBJ whole genome shotgun (WGS) entry which is preliminary data.</text>
</comment>
<feature type="compositionally biased region" description="Basic and acidic residues" evidence="1">
    <location>
        <begin position="172"/>
        <end position="182"/>
    </location>
</feature>
<protein>
    <submittedName>
        <fullName evidence="2">Uncharacterized protein</fullName>
    </submittedName>
</protein>
<dbReference type="EMBL" id="SRLO01000271">
    <property type="protein sequence ID" value="TNN63504.1"/>
    <property type="molecule type" value="Genomic_DNA"/>
</dbReference>
<dbReference type="AlphaFoldDB" id="A0A4Z2HF07"/>
<accession>A0A4Z2HF07</accession>
<keyword evidence="3" id="KW-1185">Reference proteome</keyword>
<evidence type="ECO:0000313" key="3">
    <source>
        <dbReference type="Proteomes" id="UP000314294"/>
    </source>
</evidence>
<dbReference type="Proteomes" id="UP000314294">
    <property type="component" value="Unassembled WGS sequence"/>
</dbReference>
<evidence type="ECO:0000256" key="1">
    <source>
        <dbReference type="SAM" id="MobiDB-lite"/>
    </source>
</evidence>
<proteinExistence type="predicted"/>
<name>A0A4Z2HF07_9TELE</name>